<accession>A0ABS2JAS1</accession>
<protein>
    <recommendedName>
        <fullName evidence="4">HTH cro/C1-type domain-containing protein</fullName>
    </recommendedName>
</protein>
<keyword evidence="3" id="KW-1185">Reference proteome</keyword>
<dbReference type="Proteomes" id="UP000809587">
    <property type="component" value="Unassembled WGS sequence"/>
</dbReference>
<feature type="region of interest" description="Disordered" evidence="1">
    <location>
        <begin position="1"/>
        <end position="22"/>
    </location>
</feature>
<evidence type="ECO:0008006" key="4">
    <source>
        <dbReference type="Google" id="ProtNLM"/>
    </source>
</evidence>
<evidence type="ECO:0000256" key="1">
    <source>
        <dbReference type="SAM" id="MobiDB-lite"/>
    </source>
</evidence>
<name>A0ABS2JAS1_9ACTN</name>
<comment type="caution">
    <text evidence="2">The sequence shown here is derived from an EMBL/GenBank/DDBJ whole genome shotgun (WGS) entry which is preliminary data.</text>
</comment>
<feature type="compositionally biased region" description="Basic and acidic residues" evidence="1">
    <location>
        <begin position="68"/>
        <end position="88"/>
    </location>
</feature>
<dbReference type="EMBL" id="JAFEUO010000003">
    <property type="protein sequence ID" value="MBM7083633.1"/>
    <property type="molecule type" value="Genomic_DNA"/>
</dbReference>
<proteinExistence type="predicted"/>
<feature type="region of interest" description="Disordered" evidence="1">
    <location>
        <begin position="51"/>
        <end position="88"/>
    </location>
</feature>
<evidence type="ECO:0000313" key="2">
    <source>
        <dbReference type="EMBL" id="MBM7083633.1"/>
    </source>
</evidence>
<sequence>MTDTQIKAATGIPPSTFHRWQTTEGGLPRWEKVAQFCAGLDIPLTAASAALGMTDNAREPEPDPTDDPDLRALGRRLRDPAVSDTEKQAIRHTIRLLARSTRSEVD</sequence>
<gene>
    <name evidence="2" type="ORF">JQN84_14015</name>
</gene>
<evidence type="ECO:0000313" key="3">
    <source>
        <dbReference type="Proteomes" id="UP000809587"/>
    </source>
</evidence>
<organism evidence="2 3">
    <name type="scientific">Micromonospora humidisoli</name>
    <dbReference type="NCBI Taxonomy" id="2807622"/>
    <lineage>
        <taxon>Bacteria</taxon>
        <taxon>Bacillati</taxon>
        <taxon>Actinomycetota</taxon>
        <taxon>Actinomycetes</taxon>
        <taxon>Micromonosporales</taxon>
        <taxon>Micromonosporaceae</taxon>
        <taxon>Micromonospora</taxon>
    </lineage>
</organism>
<reference evidence="2 3" key="1">
    <citation type="submission" date="2021-02" db="EMBL/GenBank/DDBJ databases">
        <authorList>
            <person name="Lee D.-H."/>
        </authorList>
    </citation>
    <scope>NUCLEOTIDE SEQUENCE [LARGE SCALE GENOMIC DNA]</scope>
    <source>
        <strain evidence="2 3">MMS20-R2-29</strain>
    </source>
</reference>